<feature type="transmembrane region" description="Helical" evidence="5">
    <location>
        <begin position="64"/>
        <end position="97"/>
    </location>
</feature>
<evidence type="ECO:0000256" key="4">
    <source>
        <dbReference type="ARBA" id="ARBA00023136"/>
    </source>
</evidence>
<feature type="transmembrane region" description="Helical" evidence="5">
    <location>
        <begin position="311"/>
        <end position="330"/>
    </location>
</feature>
<name>A0A9D1XRJ9_9FIRM</name>
<dbReference type="Pfam" id="PF04932">
    <property type="entry name" value="Wzy_C"/>
    <property type="match status" value="1"/>
</dbReference>
<evidence type="ECO:0000256" key="5">
    <source>
        <dbReference type="SAM" id="Phobius"/>
    </source>
</evidence>
<feature type="transmembrane region" description="Helical" evidence="5">
    <location>
        <begin position="188"/>
        <end position="220"/>
    </location>
</feature>
<dbReference type="PANTHER" id="PTHR37422">
    <property type="entry name" value="TEICHURONIC ACID BIOSYNTHESIS PROTEIN TUAE"/>
    <property type="match status" value="1"/>
</dbReference>
<feature type="transmembrane region" description="Helical" evidence="5">
    <location>
        <begin position="226"/>
        <end position="246"/>
    </location>
</feature>
<evidence type="ECO:0000313" key="8">
    <source>
        <dbReference type="Proteomes" id="UP000886724"/>
    </source>
</evidence>
<comment type="caution">
    <text evidence="7">The sequence shown here is derived from an EMBL/GenBank/DDBJ whole genome shotgun (WGS) entry which is preliminary data.</text>
</comment>
<feature type="transmembrane region" description="Helical" evidence="5">
    <location>
        <begin position="109"/>
        <end position="127"/>
    </location>
</feature>
<dbReference type="InterPro" id="IPR051533">
    <property type="entry name" value="WaaL-like"/>
</dbReference>
<organism evidence="7 8">
    <name type="scientific">Candidatus Erysipelatoclostridium merdavium</name>
    <dbReference type="NCBI Taxonomy" id="2838566"/>
    <lineage>
        <taxon>Bacteria</taxon>
        <taxon>Bacillati</taxon>
        <taxon>Bacillota</taxon>
        <taxon>Erysipelotrichia</taxon>
        <taxon>Erysipelotrichales</taxon>
        <taxon>Erysipelotrichales incertae sedis</taxon>
    </lineage>
</organism>
<feature type="transmembrane region" description="Helical" evidence="5">
    <location>
        <begin position="342"/>
        <end position="360"/>
    </location>
</feature>
<dbReference type="PANTHER" id="PTHR37422:SF20">
    <property type="entry name" value="O-ANTIGEN POLYMERASE"/>
    <property type="match status" value="1"/>
</dbReference>
<keyword evidence="7" id="KW-0436">Ligase</keyword>
<reference evidence="7" key="2">
    <citation type="submission" date="2021-04" db="EMBL/GenBank/DDBJ databases">
        <authorList>
            <person name="Gilroy R."/>
        </authorList>
    </citation>
    <scope>NUCLEOTIDE SEQUENCE</scope>
    <source>
        <strain evidence="7">ChiGjej1B1-14440</strain>
    </source>
</reference>
<comment type="subcellular location">
    <subcellularLocation>
        <location evidence="1">Membrane</location>
        <topology evidence="1">Multi-pass membrane protein</topology>
    </subcellularLocation>
</comment>
<dbReference type="GO" id="GO:0016020">
    <property type="term" value="C:membrane"/>
    <property type="evidence" value="ECO:0007669"/>
    <property type="project" value="UniProtKB-SubCell"/>
</dbReference>
<feature type="transmembrane region" description="Helical" evidence="5">
    <location>
        <begin position="16"/>
        <end position="44"/>
    </location>
</feature>
<dbReference type="EMBL" id="DXET01000270">
    <property type="protein sequence ID" value="HIX82685.1"/>
    <property type="molecule type" value="Genomic_DNA"/>
</dbReference>
<protein>
    <submittedName>
        <fullName evidence="7">O-antigen ligase family protein</fullName>
    </submittedName>
</protein>
<keyword evidence="2 5" id="KW-0812">Transmembrane</keyword>
<keyword evidence="3 5" id="KW-1133">Transmembrane helix</keyword>
<dbReference type="InterPro" id="IPR007016">
    <property type="entry name" value="O-antigen_ligase-rel_domated"/>
</dbReference>
<reference evidence="7" key="1">
    <citation type="journal article" date="2021" name="PeerJ">
        <title>Extensive microbial diversity within the chicken gut microbiome revealed by metagenomics and culture.</title>
        <authorList>
            <person name="Gilroy R."/>
            <person name="Ravi A."/>
            <person name="Getino M."/>
            <person name="Pursley I."/>
            <person name="Horton D.L."/>
            <person name="Alikhan N.F."/>
            <person name="Baker D."/>
            <person name="Gharbi K."/>
            <person name="Hall N."/>
            <person name="Watson M."/>
            <person name="Adriaenssens E.M."/>
            <person name="Foster-Nyarko E."/>
            <person name="Jarju S."/>
            <person name="Secka A."/>
            <person name="Antonio M."/>
            <person name="Oren A."/>
            <person name="Chaudhuri R.R."/>
            <person name="La Ragione R."/>
            <person name="Hildebrand F."/>
            <person name="Pallen M.J."/>
        </authorList>
    </citation>
    <scope>NUCLEOTIDE SEQUENCE</scope>
    <source>
        <strain evidence="7">ChiGjej1B1-14440</strain>
    </source>
</reference>
<evidence type="ECO:0000256" key="1">
    <source>
        <dbReference type="ARBA" id="ARBA00004141"/>
    </source>
</evidence>
<dbReference type="Proteomes" id="UP000886724">
    <property type="component" value="Unassembled WGS sequence"/>
</dbReference>
<evidence type="ECO:0000259" key="6">
    <source>
        <dbReference type="Pfam" id="PF04932"/>
    </source>
</evidence>
<feature type="transmembrane region" description="Helical" evidence="5">
    <location>
        <begin position="156"/>
        <end position="176"/>
    </location>
</feature>
<evidence type="ECO:0000256" key="3">
    <source>
        <dbReference type="ARBA" id="ARBA00022989"/>
    </source>
</evidence>
<dbReference type="GO" id="GO:0016874">
    <property type="term" value="F:ligase activity"/>
    <property type="evidence" value="ECO:0007669"/>
    <property type="project" value="UniProtKB-KW"/>
</dbReference>
<accession>A0A9D1XRJ9</accession>
<keyword evidence="4 5" id="KW-0472">Membrane</keyword>
<feature type="transmembrane region" description="Helical" evidence="5">
    <location>
        <begin position="366"/>
        <end position="385"/>
    </location>
</feature>
<evidence type="ECO:0000313" key="7">
    <source>
        <dbReference type="EMBL" id="HIX82685.1"/>
    </source>
</evidence>
<sequence>MQYLDSLKNRFSKEQLLLIAIAFSLSTPFYICVPFLLVVTIYLLYTKKIINAYKTTPKSKYLLIFMAISLIVSLIYQNWIGVGCLALIFIAVSLMLYYRQYINQDTFEFILDLLIALSVLWAIYGLYEQTQILQRLGYDHFTLKVFSRRENRLNSVFFNANYYAMMIEFIIMMIGYKIFGTKDLKKQAYYFVVALINFFLLYMTGCRTALIATAGAMLVFLIVNKNFRICLLIVLACVLCGIYFIFNPEQFPRIERIFDNFAVRMKIWRAAITGIKAHPLFGQGPMTYMMIFEKYHGHVTQHAHSVYLDPILSFGVIGISVLVPYVIDNFKRLIKVYKKRLNIRYVALVISCITVILLHGTLDYTIFWVHTGILFLLLSSSFGIYENSGDLEREIEYERK</sequence>
<evidence type="ECO:0000256" key="2">
    <source>
        <dbReference type="ARBA" id="ARBA00022692"/>
    </source>
</evidence>
<gene>
    <name evidence="7" type="ORF">H9980_12060</name>
</gene>
<feature type="domain" description="O-antigen ligase-related" evidence="6">
    <location>
        <begin position="193"/>
        <end position="322"/>
    </location>
</feature>
<proteinExistence type="predicted"/>
<dbReference type="AlphaFoldDB" id="A0A9D1XRJ9"/>